<accession>A0ABV5HWC6</accession>
<sequence>MSAVDTAREFWGEAMPDWIEALAMACDRTSQNKVAVEIGRSASLVSNVLRNRYPADPGVVEDLVRGHYMSQTVECPVQGTIGKQVCRKWRGRTRQFQNVNAQYVTMYRACMRCPINTGEAEHEIS</sequence>
<organism evidence="1 2">
    <name type="scientific">Roseovarius ramblicola</name>
    <dbReference type="NCBI Taxonomy" id="2022336"/>
    <lineage>
        <taxon>Bacteria</taxon>
        <taxon>Pseudomonadati</taxon>
        <taxon>Pseudomonadota</taxon>
        <taxon>Alphaproteobacteria</taxon>
        <taxon>Rhodobacterales</taxon>
        <taxon>Roseobacteraceae</taxon>
        <taxon>Roseovarius</taxon>
    </lineage>
</organism>
<keyword evidence="2" id="KW-1185">Reference proteome</keyword>
<dbReference type="InterPro" id="IPR010982">
    <property type="entry name" value="Lambda_DNA-bd_dom_sf"/>
</dbReference>
<reference evidence="1 2" key="1">
    <citation type="submission" date="2024-09" db="EMBL/GenBank/DDBJ databases">
        <authorList>
            <person name="Sun Q."/>
            <person name="Mori K."/>
        </authorList>
    </citation>
    <scope>NUCLEOTIDE SEQUENCE [LARGE SCALE GENOMIC DNA]</scope>
    <source>
        <strain evidence="1 2">CECT 9424</strain>
    </source>
</reference>
<evidence type="ECO:0008006" key="3">
    <source>
        <dbReference type="Google" id="ProtNLM"/>
    </source>
</evidence>
<name>A0ABV5HWC6_9RHOB</name>
<dbReference type="Gene3D" id="1.10.260.40">
    <property type="entry name" value="lambda repressor-like DNA-binding domains"/>
    <property type="match status" value="1"/>
</dbReference>
<protein>
    <recommendedName>
        <fullName evidence="3">Transcriptional regulator</fullName>
    </recommendedName>
</protein>
<proteinExistence type="predicted"/>
<gene>
    <name evidence="1" type="ORF">ACFFU4_03060</name>
</gene>
<dbReference type="RefSeq" id="WP_377066935.1">
    <property type="nucleotide sequence ID" value="NZ_JBHMEC010000004.1"/>
</dbReference>
<dbReference type="EMBL" id="JBHMEC010000004">
    <property type="protein sequence ID" value="MFB9148729.1"/>
    <property type="molecule type" value="Genomic_DNA"/>
</dbReference>
<evidence type="ECO:0000313" key="1">
    <source>
        <dbReference type="EMBL" id="MFB9148729.1"/>
    </source>
</evidence>
<comment type="caution">
    <text evidence="1">The sequence shown here is derived from an EMBL/GenBank/DDBJ whole genome shotgun (WGS) entry which is preliminary data.</text>
</comment>
<dbReference type="Proteomes" id="UP001589670">
    <property type="component" value="Unassembled WGS sequence"/>
</dbReference>
<evidence type="ECO:0000313" key="2">
    <source>
        <dbReference type="Proteomes" id="UP001589670"/>
    </source>
</evidence>